<feature type="transmembrane region" description="Helical" evidence="1">
    <location>
        <begin position="31"/>
        <end position="50"/>
    </location>
</feature>
<evidence type="ECO:0000313" key="6">
    <source>
        <dbReference type="EMBL" id="CAB5119932.1"/>
    </source>
</evidence>
<organism evidence="3">
    <name type="scientific">freshwater metagenome</name>
    <dbReference type="NCBI Taxonomy" id="449393"/>
    <lineage>
        <taxon>unclassified sequences</taxon>
        <taxon>metagenomes</taxon>
        <taxon>ecological metagenomes</taxon>
    </lineage>
</organism>
<dbReference type="EMBL" id="CAFBPH010000099">
    <property type="protein sequence ID" value="CAB5013249.1"/>
    <property type="molecule type" value="Genomic_DNA"/>
</dbReference>
<protein>
    <submittedName>
        <fullName evidence="3">Unannotated protein</fullName>
    </submittedName>
</protein>
<evidence type="ECO:0000313" key="2">
    <source>
        <dbReference type="EMBL" id="CAB4543484.1"/>
    </source>
</evidence>
<sequence>MGSIGYVRTGSLLIGGGTLGHAIAARNSRRIEFYLPAAIAVALFVLAIALPHGR</sequence>
<evidence type="ECO:0000313" key="4">
    <source>
        <dbReference type="EMBL" id="CAB4825532.1"/>
    </source>
</evidence>
<proteinExistence type="predicted"/>
<evidence type="ECO:0000313" key="5">
    <source>
        <dbReference type="EMBL" id="CAB5013249.1"/>
    </source>
</evidence>
<dbReference type="EMBL" id="CAFABD010000079">
    <property type="protein sequence ID" value="CAB4825532.1"/>
    <property type="molecule type" value="Genomic_DNA"/>
</dbReference>
<gene>
    <name evidence="2" type="ORF">UFOPK1438_00606</name>
    <name evidence="3" type="ORF">UFOPK2329_00877</name>
    <name evidence="4" type="ORF">UFOPK3166_00609</name>
    <name evidence="5" type="ORF">UFOPK4087_00553</name>
    <name evidence="6" type="ORF">UFOPK4424_00571</name>
</gene>
<name>A0A6J6MTF0_9ZZZZ</name>
<dbReference type="EMBL" id="CAFBRW010000097">
    <property type="protein sequence ID" value="CAB5119932.1"/>
    <property type="molecule type" value="Genomic_DNA"/>
</dbReference>
<keyword evidence="1" id="KW-1133">Transmembrane helix</keyword>
<accession>A0A6J6MTF0</accession>
<dbReference type="EMBL" id="CAEZWZ010000151">
    <property type="protein sequence ID" value="CAB4677520.1"/>
    <property type="molecule type" value="Genomic_DNA"/>
</dbReference>
<dbReference type="EMBL" id="CAEZSM010000064">
    <property type="protein sequence ID" value="CAB4543484.1"/>
    <property type="molecule type" value="Genomic_DNA"/>
</dbReference>
<keyword evidence="1" id="KW-0812">Transmembrane</keyword>
<reference evidence="3" key="1">
    <citation type="submission" date="2020-05" db="EMBL/GenBank/DDBJ databases">
        <authorList>
            <person name="Chiriac C."/>
            <person name="Salcher M."/>
            <person name="Ghai R."/>
            <person name="Kavagutti S V."/>
        </authorList>
    </citation>
    <scope>NUCLEOTIDE SEQUENCE</scope>
</reference>
<evidence type="ECO:0000256" key="1">
    <source>
        <dbReference type="SAM" id="Phobius"/>
    </source>
</evidence>
<keyword evidence="1" id="KW-0472">Membrane</keyword>
<evidence type="ECO:0000313" key="3">
    <source>
        <dbReference type="EMBL" id="CAB4677520.1"/>
    </source>
</evidence>
<dbReference type="AlphaFoldDB" id="A0A6J6MTF0"/>